<dbReference type="AlphaFoldDB" id="A0A1M5MSN9"/>
<accession>A0A1M5MSN9</accession>
<proteinExistence type="predicted"/>
<reference evidence="2" key="1">
    <citation type="submission" date="2016-11" db="EMBL/GenBank/DDBJ databases">
        <authorList>
            <person name="Varghese N."/>
            <person name="Submissions S."/>
        </authorList>
    </citation>
    <scope>NUCLEOTIDE SEQUENCE [LARGE SCALE GENOMIC DNA]</scope>
    <source>
        <strain evidence="2">DSM 11003</strain>
    </source>
</reference>
<name>A0A1M5MSN9_9FIRM</name>
<organism evidence="1 2">
    <name type="scientific">Thermosyntropha lipolytica DSM 11003</name>
    <dbReference type="NCBI Taxonomy" id="1123382"/>
    <lineage>
        <taxon>Bacteria</taxon>
        <taxon>Bacillati</taxon>
        <taxon>Bacillota</taxon>
        <taxon>Clostridia</taxon>
        <taxon>Eubacteriales</taxon>
        <taxon>Syntrophomonadaceae</taxon>
        <taxon>Thermosyntropha</taxon>
    </lineage>
</organism>
<keyword evidence="2" id="KW-1185">Reference proteome</keyword>
<protein>
    <submittedName>
        <fullName evidence="1">DNA processing protein</fullName>
    </submittedName>
</protein>
<sequence>MVVSKKVKNDSGKLFLLFYKGNLPLLHDLNRNIALVVLVNPGNKIIAR</sequence>
<evidence type="ECO:0000313" key="1">
    <source>
        <dbReference type="EMBL" id="SHG79929.1"/>
    </source>
</evidence>
<evidence type="ECO:0000313" key="2">
    <source>
        <dbReference type="Proteomes" id="UP000242329"/>
    </source>
</evidence>
<dbReference type="Proteomes" id="UP000242329">
    <property type="component" value="Unassembled WGS sequence"/>
</dbReference>
<dbReference type="EMBL" id="FQWY01000013">
    <property type="protein sequence ID" value="SHG79929.1"/>
    <property type="molecule type" value="Genomic_DNA"/>
</dbReference>
<gene>
    <name evidence="1" type="ORF">SAMN02745221_00989</name>
</gene>